<dbReference type="SFLD" id="SFLDG00358">
    <property type="entry name" value="Main_(cytGST)"/>
    <property type="match status" value="1"/>
</dbReference>
<dbReference type="PANTHER" id="PTHR44051:SF8">
    <property type="entry name" value="GLUTATHIONE S-TRANSFERASE GSTA"/>
    <property type="match status" value="1"/>
</dbReference>
<dbReference type="PANTHER" id="PTHR44051">
    <property type="entry name" value="GLUTATHIONE S-TRANSFERASE-RELATED"/>
    <property type="match status" value="1"/>
</dbReference>
<dbReference type="Proteomes" id="UP000024329">
    <property type="component" value="Unassembled WGS sequence"/>
</dbReference>
<dbReference type="InterPro" id="IPR010987">
    <property type="entry name" value="Glutathione-S-Trfase_C-like"/>
</dbReference>
<keyword evidence="2" id="KW-0808">Transferase</keyword>
<evidence type="ECO:0000313" key="2">
    <source>
        <dbReference type="EMBL" id="EZP83376.1"/>
    </source>
</evidence>
<dbReference type="InterPro" id="IPR036249">
    <property type="entry name" value="Thioredoxin-like_sf"/>
</dbReference>
<organism evidence="2 3">
    <name type="scientific">Novosphingobium resinovorum</name>
    <dbReference type="NCBI Taxonomy" id="158500"/>
    <lineage>
        <taxon>Bacteria</taxon>
        <taxon>Pseudomonadati</taxon>
        <taxon>Pseudomonadota</taxon>
        <taxon>Alphaproteobacteria</taxon>
        <taxon>Sphingomonadales</taxon>
        <taxon>Sphingomonadaceae</taxon>
        <taxon>Novosphingobium</taxon>
    </lineage>
</organism>
<dbReference type="Pfam" id="PF00043">
    <property type="entry name" value="GST_C"/>
    <property type="match status" value="1"/>
</dbReference>
<dbReference type="InterPro" id="IPR004045">
    <property type="entry name" value="Glutathione_S-Trfase_N"/>
</dbReference>
<dbReference type="SUPFAM" id="SSF47616">
    <property type="entry name" value="GST C-terminal domain-like"/>
    <property type="match status" value="1"/>
</dbReference>
<dbReference type="Gene3D" id="1.20.1050.10">
    <property type="match status" value="1"/>
</dbReference>
<dbReference type="SFLD" id="SFLDS00019">
    <property type="entry name" value="Glutathione_Transferase_(cytos"/>
    <property type="match status" value="1"/>
</dbReference>
<dbReference type="EMBL" id="JFYZ01000003">
    <property type="protein sequence ID" value="EZP83376.1"/>
    <property type="molecule type" value="Genomic_DNA"/>
</dbReference>
<dbReference type="AlphaFoldDB" id="A0A031K095"/>
<proteinExistence type="predicted"/>
<dbReference type="InterPro" id="IPR036282">
    <property type="entry name" value="Glutathione-S-Trfase_C_sf"/>
</dbReference>
<dbReference type="eggNOG" id="COG0625">
    <property type="taxonomic scope" value="Bacteria"/>
</dbReference>
<dbReference type="Gene3D" id="3.40.30.10">
    <property type="entry name" value="Glutaredoxin"/>
    <property type="match status" value="1"/>
</dbReference>
<gene>
    <name evidence="2" type="ORF">BV97_01487</name>
</gene>
<evidence type="ECO:0000313" key="3">
    <source>
        <dbReference type="Proteomes" id="UP000024329"/>
    </source>
</evidence>
<accession>A0A031K095</accession>
<dbReference type="Pfam" id="PF13409">
    <property type="entry name" value="GST_N_2"/>
    <property type="match status" value="1"/>
</dbReference>
<dbReference type="GO" id="GO:0016740">
    <property type="term" value="F:transferase activity"/>
    <property type="evidence" value="ECO:0007669"/>
    <property type="project" value="UniProtKB-KW"/>
</dbReference>
<dbReference type="STRING" id="158500.BES08_04685"/>
<dbReference type="InterPro" id="IPR040079">
    <property type="entry name" value="Glutathione_S-Trfase"/>
</dbReference>
<feature type="domain" description="GST C-terminal" evidence="1">
    <location>
        <begin position="95"/>
        <end position="228"/>
    </location>
</feature>
<sequence length="234" mass="26260">MPIDPTSQIEITAYEWVPSFAQGQVRDLRPRWTCEEYTLPYKVRLISAIERPEWYYDDQPWGQVPFVRDGEVGIFESGATLIHLAEKAGALPPTGSQERAKVLSWLLAAFNSIEPFVMEFVNCTFFSRKEDWAPLRRPSLTTALEGRLKRLETALGDSEWLAGDFSIADIAMTTILRAIPDPSVLAPTPALAAYVERGIVRPAFQRALEAQLIPFAEHDPKNRAKTENAAKEGV</sequence>
<comment type="caution">
    <text evidence="2">The sequence shown here is derived from an EMBL/GenBank/DDBJ whole genome shotgun (WGS) entry which is preliminary data.</text>
</comment>
<protein>
    <submittedName>
        <fullName evidence="2">Glutathione S-transferase</fullName>
    </submittedName>
</protein>
<name>A0A031K095_9SPHN</name>
<dbReference type="SUPFAM" id="SSF52833">
    <property type="entry name" value="Thioredoxin-like"/>
    <property type="match status" value="1"/>
</dbReference>
<evidence type="ECO:0000259" key="1">
    <source>
        <dbReference type="PROSITE" id="PS50405"/>
    </source>
</evidence>
<dbReference type="RefSeq" id="WP_036524585.1">
    <property type="nucleotide sequence ID" value="NZ_JFYZ01000003.1"/>
</dbReference>
<reference evidence="2 3" key="1">
    <citation type="submission" date="2014-03" db="EMBL/GenBank/DDBJ databases">
        <title>Whole genome sequence of Novosphingobium resinovorum KF1.</title>
        <authorList>
            <person name="Gan H.M."/>
            <person name="Gan H.Y."/>
            <person name="Chew T.H."/>
            <person name="Savka M.A."/>
        </authorList>
    </citation>
    <scope>NUCLEOTIDE SEQUENCE [LARGE SCALE GENOMIC DNA]</scope>
    <source>
        <strain evidence="2 3">KF1</strain>
    </source>
</reference>
<dbReference type="PATRIC" id="fig|158500.4.peg.1523"/>
<dbReference type="CDD" id="cd03207">
    <property type="entry name" value="GST_C_8"/>
    <property type="match status" value="1"/>
</dbReference>
<dbReference type="InterPro" id="IPR004046">
    <property type="entry name" value="GST_C"/>
</dbReference>
<dbReference type="PROSITE" id="PS50405">
    <property type="entry name" value="GST_CTER"/>
    <property type="match status" value="1"/>
</dbReference>